<evidence type="ECO:0000256" key="1">
    <source>
        <dbReference type="SAM" id="MobiDB-lite"/>
    </source>
</evidence>
<feature type="region of interest" description="Disordered" evidence="1">
    <location>
        <begin position="214"/>
        <end position="235"/>
    </location>
</feature>
<dbReference type="PANTHER" id="PTHR23098:SF16">
    <property type="entry name" value="REGULATORY PROTEIN ZESTE"/>
    <property type="match status" value="1"/>
</dbReference>
<dbReference type="EMBL" id="CACVKT020003209">
    <property type="protein sequence ID" value="CAC5382439.1"/>
    <property type="molecule type" value="Genomic_DNA"/>
</dbReference>
<dbReference type="PANTHER" id="PTHR23098">
    <property type="entry name" value="AGAP001331-PA-RELATED"/>
    <property type="match status" value="1"/>
</dbReference>
<accession>A0A6J8BII6</accession>
<evidence type="ECO:0000313" key="4">
    <source>
        <dbReference type="Proteomes" id="UP000507470"/>
    </source>
</evidence>
<keyword evidence="4" id="KW-1185">Reference proteome</keyword>
<feature type="region of interest" description="Disordered" evidence="1">
    <location>
        <begin position="248"/>
        <end position="300"/>
    </location>
</feature>
<sequence>MPLRRIQYRCPVPVEVNMIEYVSIINDMKATCQEDISYYVKVILPLDSNNSSIAICSLISYRSQDAAILVEWFEAQRLLGVNKIVTYTQELNSDALRVLDYYESIGLAEVIREFDMPEKEVTNQKKNELWKVITEEVNVLGVCMRSEIEVRNKYRNMCRCAKEKFTNNRKEMSKTGGGPPPTQLTIAEENIVNAMRDSASFIGVGGLETEITCNEENPATNGSQSPCTATPRPTAEKSVWIRALDRHHSNLQNNEQTCPVADDAEGTDRNATCPGPSSSASSQSKRSSSSCSIQPTPSKKKKRAEDVYALQCAVLEKELEKNTLQVDLLKNCLANMTV</sequence>
<dbReference type="InterPro" id="IPR028002">
    <property type="entry name" value="Myb_DNA-bind_5"/>
</dbReference>
<protein>
    <recommendedName>
        <fullName evidence="2">Myb/SANT-like DNA-binding domain-containing protein</fullName>
    </recommendedName>
</protein>
<dbReference type="GO" id="GO:0005634">
    <property type="term" value="C:nucleus"/>
    <property type="evidence" value="ECO:0007669"/>
    <property type="project" value="TreeGrafter"/>
</dbReference>
<name>A0A6J8BII6_MYTCO</name>
<organism evidence="3 4">
    <name type="scientific">Mytilus coruscus</name>
    <name type="common">Sea mussel</name>
    <dbReference type="NCBI Taxonomy" id="42192"/>
    <lineage>
        <taxon>Eukaryota</taxon>
        <taxon>Metazoa</taxon>
        <taxon>Spiralia</taxon>
        <taxon>Lophotrochozoa</taxon>
        <taxon>Mollusca</taxon>
        <taxon>Bivalvia</taxon>
        <taxon>Autobranchia</taxon>
        <taxon>Pteriomorphia</taxon>
        <taxon>Mytilida</taxon>
        <taxon>Mytiloidea</taxon>
        <taxon>Mytilidae</taxon>
        <taxon>Mytilinae</taxon>
        <taxon>Mytilus</taxon>
    </lineage>
</organism>
<feature type="domain" description="Myb/SANT-like DNA-binding" evidence="2">
    <location>
        <begin position="119"/>
        <end position="165"/>
    </location>
</feature>
<feature type="compositionally biased region" description="Low complexity" evidence="1">
    <location>
        <begin position="277"/>
        <end position="292"/>
    </location>
</feature>
<gene>
    <name evidence="3" type="ORF">MCOR_18263</name>
</gene>
<dbReference type="OrthoDB" id="6105794at2759"/>
<feature type="compositionally biased region" description="Polar residues" evidence="1">
    <location>
        <begin position="214"/>
        <end position="228"/>
    </location>
</feature>
<reference evidence="3 4" key="1">
    <citation type="submission" date="2020-06" db="EMBL/GenBank/DDBJ databases">
        <authorList>
            <person name="Li R."/>
            <person name="Bekaert M."/>
        </authorList>
    </citation>
    <scope>NUCLEOTIDE SEQUENCE [LARGE SCALE GENOMIC DNA]</scope>
    <source>
        <strain evidence="4">wild</strain>
    </source>
</reference>
<proteinExistence type="predicted"/>
<dbReference type="GO" id="GO:0016757">
    <property type="term" value="F:glycosyltransferase activity"/>
    <property type="evidence" value="ECO:0007669"/>
    <property type="project" value="UniProtKB-UniRule"/>
</dbReference>
<dbReference type="GO" id="GO:0016020">
    <property type="term" value="C:membrane"/>
    <property type="evidence" value="ECO:0007669"/>
    <property type="project" value="UniProtKB-SubCell"/>
</dbReference>
<evidence type="ECO:0000313" key="3">
    <source>
        <dbReference type="EMBL" id="CAC5382439.1"/>
    </source>
</evidence>
<evidence type="ECO:0000259" key="2">
    <source>
        <dbReference type="Pfam" id="PF13873"/>
    </source>
</evidence>
<dbReference type="AlphaFoldDB" id="A0A6J8BII6"/>
<dbReference type="Pfam" id="PF13873">
    <property type="entry name" value="Myb_DNA-bind_5"/>
    <property type="match status" value="1"/>
</dbReference>
<dbReference type="Proteomes" id="UP000507470">
    <property type="component" value="Unassembled WGS sequence"/>
</dbReference>